<dbReference type="RefSeq" id="WP_344797848.1">
    <property type="nucleotide sequence ID" value="NZ_BAABAU010000004.1"/>
</dbReference>
<dbReference type="InterPro" id="IPR050807">
    <property type="entry name" value="TransReg_Diox_bact_type"/>
</dbReference>
<dbReference type="Gene3D" id="1.10.260.40">
    <property type="entry name" value="lambda repressor-like DNA-binding domains"/>
    <property type="match status" value="1"/>
</dbReference>
<dbReference type="SUPFAM" id="SSF47413">
    <property type="entry name" value="lambda repressor-like DNA-binding domains"/>
    <property type="match status" value="1"/>
</dbReference>
<reference evidence="4" key="1">
    <citation type="journal article" date="2019" name="Int. J. Syst. Evol. Microbiol.">
        <title>The Global Catalogue of Microorganisms (GCM) 10K type strain sequencing project: providing services to taxonomists for standard genome sequencing and annotation.</title>
        <authorList>
            <consortium name="The Broad Institute Genomics Platform"/>
            <consortium name="The Broad Institute Genome Sequencing Center for Infectious Disease"/>
            <person name="Wu L."/>
            <person name="Ma J."/>
        </authorList>
    </citation>
    <scope>NUCLEOTIDE SEQUENCE [LARGE SCALE GENOMIC DNA]</scope>
    <source>
        <strain evidence="4">JCM 17442</strain>
    </source>
</reference>
<gene>
    <name evidence="3" type="ORF">GCM10022256_31230</name>
</gene>
<dbReference type="EMBL" id="BAABAU010000004">
    <property type="protein sequence ID" value="GAA4267511.1"/>
    <property type="molecule type" value="Genomic_DNA"/>
</dbReference>
<dbReference type="InterPro" id="IPR011051">
    <property type="entry name" value="RmlC_Cupin_sf"/>
</dbReference>
<dbReference type="InterPro" id="IPR001387">
    <property type="entry name" value="Cro/C1-type_HTH"/>
</dbReference>
<dbReference type="CDD" id="cd02209">
    <property type="entry name" value="cupin_XRE_C"/>
    <property type="match status" value="1"/>
</dbReference>
<dbReference type="Gene3D" id="2.60.120.10">
    <property type="entry name" value="Jelly Rolls"/>
    <property type="match status" value="1"/>
</dbReference>
<dbReference type="InterPro" id="IPR014710">
    <property type="entry name" value="RmlC-like_jellyroll"/>
</dbReference>
<comment type="caution">
    <text evidence="3">The sequence shown here is derived from an EMBL/GenBank/DDBJ whole genome shotgun (WGS) entry which is preliminary data.</text>
</comment>
<dbReference type="PANTHER" id="PTHR46797:SF1">
    <property type="entry name" value="METHYLPHOSPHONATE SYNTHASE"/>
    <property type="match status" value="1"/>
</dbReference>
<keyword evidence="1" id="KW-0238">DNA-binding</keyword>
<dbReference type="PROSITE" id="PS50943">
    <property type="entry name" value="HTH_CROC1"/>
    <property type="match status" value="1"/>
</dbReference>
<dbReference type="CDD" id="cd00093">
    <property type="entry name" value="HTH_XRE"/>
    <property type="match status" value="1"/>
</dbReference>
<evidence type="ECO:0000313" key="4">
    <source>
        <dbReference type="Proteomes" id="UP001501594"/>
    </source>
</evidence>
<evidence type="ECO:0000313" key="3">
    <source>
        <dbReference type="EMBL" id="GAA4267511.1"/>
    </source>
</evidence>
<feature type="domain" description="HTH cro/C1-type" evidence="2">
    <location>
        <begin position="43"/>
        <end position="97"/>
    </location>
</feature>
<dbReference type="SMART" id="SM00530">
    <property type="entry name" value="HTH_XRE"/>
    <property type="match status" value="1"/>
</dbReference>
<dbReference type="Pfam" id="PF07883">
    <property type="entry name" value="Cupin_2"/>
    <property type="match status" value="1"/>
</dbReference>
<dbReference type="SUPFAM" id="SSF51182">
    <property type="entry name" value="RmlC-like cupins"/>
    <property type="match status" value="1"/>
</dbReference>
<proteinExistence type="predicted"/>
<accession>A0ABP8E5M1</accession>
<dbReference type="Pfam" id="PF13560">
    <property type="entry name" value="HTH_31"/>
    <property type="match status" value="1"/>
</dbReference>
<dbReference type="InterPro" id="IPR010982">
    <property type="entry name" value="Lambda_DNA-bd_dom_sf"/>
</dbReference>
<dbReference type="InterPro" id="IPR013096">
    <property type="entry name" value="Cupin_2"/>
</dbReference>
<keyword evidence="4" id="KW-1185">Reference proteome</keyword>
<organism evidence="3 4">
    <name type="scientific">Frondihabitans peucedani</name>
    <dbReference type="NCBI Taxonomy" id="598626"/>
    <lineage>
        <taxon>Bacteria</taxon>
        <taxon>Bacillati</taxon>
        <taxon>Actinomycetota</taxon>
        <taxon>Actinomycetes</taxon>
        <taxon>Micrococcales</taxon>
        <taxon>Microbacteriaceae</taxon>
        <taxon>Frondihabitans</taxon>
    </lineage>
</organism>
<evidence type="ECO:0000259" key="2">
    <source>
        <dbReference type="PROSITE" id="PS50943"/>
    </source>
</evidence>
<evidence type="ECO:0000256" key="1">
    <source>
        <dbReference type="ARBA" id="ARBA00023125"/>
    </source>
</evidence>
<dbReference type="PANTHER" id="PTHR46797">
    <property type="entry name" value="HTH-TYPE TRANSCRIPTIONAL REGULATOR"/>
    <property type="match status" value="1"/>
</dbReference>
<name>A0ABP8E5M1_9MICO</name>
<dbReference type="Proteomes" id="UP001501594">
    <property type="component" value="Unassembled WGS sequence"/>
</dbReference>
<sequence length="220" mass="23935">MLIAGGRRRATWYTITVPFDQEDPVTSLETAIDQQALSVGRRIRALRRARGLTLVQLAGEAQLSHPFLSQLERGLARPSMVSLERIARALGSSQVELLAPTDGSGASRARPGIEIVRASDGPRGPYGQAEGRLLVNGDRPFHPMILVGTSADPGDYFTHAEDEFLHVLDGTAVVDLGDGEHRHLGVGDSVYFVGGTPHRWWAADDDGYRVFVVKEKPETT</sequence>
<protein>
    <submittedName>
        <fullName evidence="3">XRE family transcriptional regulator</fullName>
    </submittedName>
</protein>